<keyword evidence="3" id="KW-1003">Cell membrane</keyword>
<dbReference type="AlphaFoldDB" id="A0A7U3Q3X3"/>
<dbReference type="EMBL" id="CP064939">
    <property type="protein sequence ID" value="QPH37919.1"/>
    <property type="molecule type" value="Genomic_DNA"/>
</dbReference>
<evidence type="ECO:0000256" key="3">
    <source>
        <dbReference type="ARBA" id="ARBA00022475"/>
    </source>
</evidence>
<evidence type="ECO:0000259" key="8">
    <source>
        <dbReference type="Pfam" id="PF04239"/>
    </source>
</evidence>
<dbReference type="KEGG" id="pex:IZT61_12465"/>
<dbReference type="GO" id="GO:0005886">
    <property type="term" value="C:plasma membrane"/>
    <property type="evidence" value="ECO:0007669"/>
    <property type="project" value="UniProtKB-SubCell"/>
</dbReference>
<dbReference type="Pfam" id="PF04239">
    <property type="entry name" value="DUF421"/>
    <property type="match status" value="1"/>
</dbReference>
<evidence type="ECO:0000256" key="1">
    <source>
        <dbReference type="ARBA" id="ARBA00004651"/>
    </source>
</evidence>
<dbReference type="Pfam" id="PF20730">
    <property type="entry name" value="YetF_N"/>
    <property type="match status" value="1"/>
</dbReference>
<evidence type="ECO:0000313" key="10">
    <source>
        <dbReference type="EMBL" id="QPH37919.1"/>
    </source>
</evidence>
<dbReference type="RefSeq" id="WP_196097231.1">
    <property type="nucleotide sequence ID" value="NZ_CP064939.1"/>
</dbReference>
<comment type="similarity">
    <text evidence="2">Belongs to the UPF0702 family.</text>
</comment>
<keyword evidence="6 7" id="KW-0472">Membrane</keyword>
<comment type="subcellular location">
    <subcellularLocation>
        <location evidence="1">Cell membrane</location>
        <topology evidence="1">Multi-pass membrane protein</topology>
    </subcellularLocation>
</comment>
<sequence>MENVFFSNWESIGRTFSIGILAYVSLMLMLRISGKRTLSQMREFDFIVTVALGSTLASVLLTKEISLMDGAVAMGILIGLQYILAYVSVRSKKFSKLISSEPTLLFYKGNFLWSALRKERVTEAEVRSILRNNGIVSIEDVEAVVMESNGQFTVVKEGNLSSDDSPLSGVKRID</sequence>
<dbReference type="InterPro" id="IPR023090">
    <property type="entry name" value="UPF0702_alpha/beta_dom_sf"/>
</dbReference>
<keyword evidence="11" id="KW-1185">Reference proteome</keyword>
<dbReference type="PANTHER" id="PTHR34582:SF6">
    <property type="entry name" value="UPF0702 TRANSMEMBRANE PROTEIN YCAP"/>
    <property type="match status" value="1"/>
</dbReference>
<evidence type="ECO:0000256" key="2">
    <source>
        <dbReference type="ARBA" id="ARBA00006448"/>
    </source>
</evidence>
<evidence type="ECO:0000256" key="6">
    <source>
        <dbReference type="ARBA" id="ARBA00023136"/>
    </source>
</evidence>
<dbReference type="Proteomes" id="UP000594759">
    <property type="component" value="Chromosome"/>
</dbReference>
<gene>
    <name evidence="10" type="ORF">IZT61_12465</name>
</gene>
<feature type="transmembrane region" description="Helical" evidence="7">
    <location>
        <begin position="67"/>
        <end position="89"/>
    </location>
</feature>
<evidence type="ECO:0000256" key="4">
    <source>
        <dbReference type="ARBA" id="ARBA00022692"/>
    </source>
</evidence>
<proteinExistence type="inferred from homology"/>
<dbReference type="InterPro" id="IPR048454">
    <property type="entry name" value="YetF_N"/>
</dbReference>
<dbReference type="InterPro" id="IPR007353">
    <property type="entry name" value="DUF421"/>
</dbReference>
<keyword evidence="5 7" id="KW-1133">Transmembrane helix</keyword>
<reference evidence="10 11" key="1">
    <citation type="submission" date="2020-11" db="EMBL/GenBank/DDBJ databases">
        <title>Pedobacter endophytica, an endophytic bacteria isolated form Carex pumila.</title>
        <authorList>
            <person name="Peng Y."/>
            <person name="Jiang L."/>
            <person name="Lee J."/>
        </authorList>
    </citation>
    <scope>NUCLEOTIDE SEQUENCE [LARGE SCALE GENOMIC DNA]</scope>
    <source>
        <strain evidence="10 11">JBR3-12</strain>
    </source>
</reference>
<feature type="transmembrane region" description="Helical" evidence="7">
    <location>
        <begin position="12"/>
        <end position="32"/>
    </location>
</feature>
<dbReference type="PANTHER" id="PTHR34582">
    <property type="entry name" value="UPF0702 TRANSMEMBRANE PROTEIN YCAP"/>
    <property type="match status" value="1"/>
</dbReference>
<name>A0A7U3Q3X3_9SPHI</name>
<evidence type="ECO:0000313" key="11">
    <source>
        <dbReference type="Proteomes" id="UP000594759"/>
    </source>
</evidence>
<protein>
    <submittedName>
        <fullName evidence="10">DUF421 domain-containing protein</fullName>
    </submittedName>
</protein>
<evidence type="ECO:0000256" key="7">
    <source>
        <dbReference type="SAM" id="Phobius"/>
    </source>
</evidence>
<accession>A0A7U3Q3X3</accession>
<feature type="domain" description="YetF C-terminal" evidence="8">
    <location>
        <begin position="90"/>
        <end position="159"/>
    </location>
</feature>
<feature type="domain" description="YetF-like N-terminal transmembrane" evidence="9">
    <location>
        <begin position="20"/>
        <end position="87"/>
    </location>
</feature>
<dbReference type="Gene3D" id="3.30.240.20">
    <property type="entry name" value="bsu07140 like domains"/>
    <property type="match status" value="1"/>
</dbReference>
<keyword evidence="4 7" id="KW-0812">Transmembrane</keyword>
<evidence type="ECO:0000259" key="9">
    <source>
        <dbReference type="Pfam" id="PF20730"/>
    </source>
</evidence>
<organism evidence="10 11">
    <name type="scientific">Pedobacter endophyticus</name>
    <dbReference type="NCBI Taxonomy" id="2789740"/>
    <lineage>
        <taxon>Bacteria</taxon>
        <taxon>Pseudomonadati</taxon>
        <taxon>Bacteroidota</taxon>
        <taxon>Sphingobacteriia</taxon>
        <taxon>Sphingobacteriales</taxon>
        <taxon>Sphingobacteriaceae</taxon>
        <taxon>Pedobacter</taxon>
    </lineage>
</organism>
<feature type="transmembrane region" description="Helical" evidence="7">
    <location>
        <begin position="44"/>
        <end position="61"/>
    </location>
</feature>
<evidence type="ECO:0000256" key="5">
    <source>
        <dbReference type="ARBA" id="ARBA00022989"/>
    </source>
</evidence>